<dbReference type="InterPro" id="IPR005835">
    <property type="entry name" value="NTP_transferase_dom"/>
</dbReference>
<dbReference type="SUPFAM" id="SSF51182">
    <property type="entry name" value="RmlC-like cupins"/>
    <property type="match status" value="1"/>
</dbReference>
<dbReference type="FunFam" id="2.60.120.10:FF:000032">
    <property type="entry name" value="Mannose-1-phosphate guanylyltransferase/mannose-6-phosphate isomerase"/>
    <property type="match status" value="1"/>
</dbReference>
<dbReference type="InterPro" id="IPR001538">
    <property type="entry name" value="Man6P_isomerase-2_C"/>
</dbReference>
<dbReference type="GO" id="GO:0000271">
    <property type="term" value="P:polysaccharide biosynthetic process"/>
    <property type="evidence" value="ECO:0007669"/>
    <property type="project" value="InterPro"/>
</dbReference>
<name>A0A6N6N017_9BACT</name>
<dbReference type="Pfam" id="PF00483">
    <property type="entry name" value="NTP_transferase"/>
    <property type="match status" value="1"/>
</dbReference>
<gene>
    <name evidence="12" type="ORF">F8A88_13620</name>
</gene>
<dbReference type="AlphaFoldDB" id="A0A6N6N017"/>
<dbReference type="Gene3D" id="3.90.550.10">
    <property type="entry name" value="Spore Coat Polysaccharide Biosynthesis Protein SpsA, Chain A"/>
    <property type="match status" value="1"/>
</dbReference>
<keyword evidence="3 12" id="KW-0808">Transferase</keyword>
<comment type="similarity">
    <text evidence="1 8">Belongs to the mannose-6-phosphate isomerase type 2 family.</text>
</comment>
<dbReference type="InterPro" id="IPR011051">
    <property type="entry name" value="RmlC_Cupin_sf"/>
</dbReference>
<evidence type="ECO:0000259" key="10">
    <source>
        <dbReference type="Pfam" id="PF01050"/>
    </source>
</evidence>
<dbReference type="InterPro" id="IPR006375">
    <property type="entry name" value="Man1P_GuaTrfase/Man6P_Isoase"/>
</dbReference>
<dbReference type="EC" id="2.7.7.13" evidence="2"/>
<evidence type="ECO:0000256" key="1">
    <source>
        <dbReference type="ARBA" id="ARBA00006115"/>
    </source>
</evidence>
<evidence type="ECO:0000313" key="12">
    <source>
        <dbReference type="EMBL" id="KAB1440285.1"/>
    </source>
</evidence>
<dbReference type="OrthoDB" id="9806359at2"/>
<reference evidence="12 13" key="1">
    <citation type="journal article" date="2017" name="Int. J. Syst. Evol. Microbiol.">
        <title>Desulfovibrio senegalensis sp. nov., a mesophilic sulfate reducer isolated from marine sediment.</title>
        <authorList>
            <person name="Thioye A."/>
            <person name="Gam Z.B.A."/>
            <person name="Mbengue M."/>
            <person name="Cayol J.L."/>
            <person name="Joseph-Bartoli M."/>
            <person name="Toure-Kane C."/>
            <person name="Labat M."/>
        </authorList>
    </citation>
    <scope>NUCLEOTIDE SEQUENCE [LARGE SCALE GENOMIC DNA]</scope>
    <source>
        <strain evidence="12 13">DSM 101509</strain>
    </source>
</reference>
<evidence type="ECO:0000256" key="6">
    <source>
        <dbReference type="ARBA" id="ARBA00023134"/>
    </source>
</evidence>
<dbReference type="PANTHER" id="PTHR46390">
    <property type="entry name" value="MANNOSE-1-PHOSPHATE GUANYLYLTRANSFERASE"/>
    <property type="match status" value="1"/>
</dbReference>
<dbReference type="NCBIfam" id="TIGR01479">
    <property type="entry name" value="GMP_PMI"/>
    <property type="match status" value="1"/>
</dbReference>
<comment type="catalytic activity">
    <reaction evidence="7">
        <text>alpha-D-mannose 1-phosphate + GTP + H(+) = GDP-alpha-D-mannose + diphosphate</text>
        <dbReference type="Rhea" id="RHEA:15229"/>
        <dbReference type="ChEBI" id="CHEBI:15378"/>
        <dbReference type="ChEBI" id="CHEBI:33019"/>
        <dbReference type="ChEBI" id="CHEBI:37565"/>
        <dbReference type="ChEBI" id="CHEBI:57527"/>
        <dbReference type="ChEBI" id="CHEBI:58409"/>
        <dbReference type="EC" id="2.7.7.13"/>
    </reaction>
</comment>
<comment type="caution">
    <text evidence="12">The sequence shown here is derived from an EMBL/GenBank/DDBJ whole genome shotgun (WGS) entry which is preliminary data.</text>
</comment>
<keyword evidence="5" id="KW-0547">Nucleotide-binding</keyword>
<evidence type="ECO:0000259" key="9">
    <source>
        <dbReference type="Pfam" id="PF00483"/>
    </source>
</evidence>
<dbReference type="EMBL" id="WAIE01000007">
    <property type="protein sequence ID" value="KAB1440285.1"/>
    <property type="molecule type" value="Genomic_DNA"/>
</dbReference>
<dbReference type="CDD" id="cd02509">
    <property type="entry name" value="GDP-M1P_Guanylyltransferase"/>
    <property type="match status" value="1"/>
</dbReference>
<dbReference type="PANTHER" id="PTHR46390:SF1">
    <property type="entry name" value="MANNOSE-1-PHOSPHATE GUANYLYLTRANSFERASE"/>
    <property type="match status" value="1"/>
</dbReference>
<evidence type="ECO:0000256" key="3">
    <source>
        <dbReference type="ARBA" id="ARBA00022679"/>
    </source>
</evidence>
<evidence type="ECO:0000259" key="11">
    <source>
        <dbReference type="Pfam" id="PF22640"/>
    </source>
</evidence>
<accession>A0A6N6N017</accession>
<organism evidence="12 13">
    <name type="scientific">Pseudodesulfovibrio senegalensis</name>
    <dbReference type="NCBI Taxonomy" id="1721087"/>
    <lineage>
        <taxon>Bacteria</taxon>
        <taxon>Pseudomonadati</taxon>
        <taxon>Thermodesulfobacteriota</taxon>
        <taxon>Desulfovibrionia</taxon>
        <taxon>Desulfovibrionales</taxon>
        <taxon>Desulfovibrionaceae</taxon>
    </lineage>
</organism>
<evidence type="ECO:0000256" key="8">
    <source>
        <dbReference type="RuleBase" id="RU004190"/>
    </source>
</evidence>
<dbReference type="Pfam" id="PF01050">
    <property type="entry name" value="MannoseP_isomer"/>
    <property type="match status" value="1"/>
</dbReference>
<dbReference type="GO" id="GO:0009298">
    <property type="term" value="P:GDP-mannose biosynthetic process"/>
    <property type="evidence" value="ECO:0007669"/>
    <property type="project" value="TreeGrafter"/>
</dbReference>
<dbReference type="InterPro" id="IPR054566">
    <property type="entry name" value="ManC/GMP-like_b-helix"/>
</dbReference>
<dbReference type="InterPro" id="IPR029044">
    <property type="entry name" value="Nucleotide-diphossugar_trans"/>
</dbReference>
<dbReference type="InterPro" id="IPR014710">
    <property type="entry name" value="RmlC-like_jellyroll"/>
</dbReference>
<keyword evidence="4 12" id="KW-0548">Nucleotidyltransferase</keyword>
<dbReference type="Pfam" id="PF22640">
    <property type="entry name" value="ManC_GMP_beta-helix"/>
    <property type="match status" value="1"/>
</dbReference>
<dbReference type="InterPro" id="IPR051161">
    <property type="entry name" value="Mannose-6P_isomerase_type2"/>
</dbReference>
<sequence length="479" mass="53682">MPRKSSPGKTLIPQCHAVILAGGSGTRLWPLSRNMLPKQLLALDGEDTLLQQTVKRVLGAFDPECVWVVTNEEHVFEVRNQVQSVDKRLLDQVISEPLARNTLPATLLAVEQISKRLPEGGLTAVFPSDHLIRDEVTLRRNLQKAGETAAKGYFVTMGVEASQPETGYGYVSLGRELDVGVYECAGFIEKPDYSMAKRYHRDGGHLWNSGIFVFGCKDFLKAVAVHQPELWAWWLAREDAPMIDNYGRIADISIDYGIAERIDNIAVVRAEFDWEDLGSWEAMYRLGKRDKDGNVIQGDVMAVDCRNSLLISRGGRLAAVGLQNMIMVQTRDATLACPMPHVQRVREIVDMLRAEGSKLAECHPKVDRPWGNYVVLEEDHNYKIKRIAVHPGARLSLQMHHHRSEHWVVVSGTAEVEIDGVESVLTENQSVDIPQASQHRLANPGKVLLEIIEIQSGPYLEEDDIVRFDDIYGRAKSPK</sequence>
<evidence type="ECO:0000256" key="2">
    <source>
        <dbReference type="ARBA" id="ARBA00012387"/>
    </source>
</evidence>
<keyword evidence="6" id="KW-0342">GTP-binding</keyword>
<evidence type="ECO:0000256" key="4">
    <source>
        <dbReference type="ARBA" id="ARBA00022695"/>
    </source>
</evidence>
<dbReference type="GO" id="GO:0016853">
    <property type="term" value="F:isomerase activity"/>
    <property type="evidence" value="ECO:0007669"/>
    <property type="project" value="UniProtKB-KW"/>
</dbReference>
<keyword evidence="12" id="KW-0413">Isomerase</keyword>
<feature type="domain" description="MannoseP isomerase/GMP-like beta-helix" evidence="11">
    <location>
        <begin position="298"/>
        <end position="352"/>
    </location>
</feature>
<evidence type="ECO:0000256" key="7">
    <source>
        <dbReference type="ARBA" id="ARBA00047343"/>
    </source>
</evidence>
<dbReference type="RefSeq" id="WP_151151726.1">
    <property type="nucleotide sequence ID" value="NZ_WAIE01000007.1"/>
</dbReference>
<proteinExistence type="inferred from homology"/>
<dbReference type="CDD" id="cd02213">
    <property type="entry name" value="cupin_PMI_typeII_C"/>
    <property type="match status" value="1"/>
</dbReference>
<dbReference type="SUPFAM" id="SSF53448">
    <property type="entry name" value="Nucleotide-diphospho-sugar transferases"/>
    <property type="match status" value="1"/>
</dbReference>
<dbReference type="InterPro" id="IPR049577">
    <property type="entry name" value="GMPP_N"/>
</dbReference>
<keyword evidence="13" id="KW-1185">Reference proteome</keyword>
<evidence type="ECO:0000313" key="13">
    <source>
        <dbReference type="Proteomes" id="UP000438699"/>
    </source>
</evidence>
<feature type="domain" description="Nucleotidyl transferase" evidence="9">
    <location>
        <begin position="17"/>
        <end position="289"/>
    </location>
</feature>
<feature type="domain" description="Mannose-6-phosphate isomerase type II C-terminal" evidence="10">
    <location>
        <begin position="357"/>
        <end position="470"/>
    </location>
</feature>
<dbReference type="Gene3D" id="2.60.120.10">
    <property type="entry name" value="Jelly Rolls"/>
    <property type="match status" value="1"/>
</dbReference>
<dbReference type="GO" id="GO:0004475">
    <property type="term" value="F:mannose-1-phosphate guanylyltransferase (GTP) activity"/>
    <property type="evidence" value="ECO:0007669"/>
    <property type="project" value="UniProtKB-EC"/>
</dbReference>
<protein>
    <recommendedName>
        <fullName evidence="2">mannose-1-phosphate guanylyltransferase</fullName>
        <ecNumber evidence="2">2.7.7.13</ecNumber>
    </recommendedName>
</protein>
<dbReference type="GO" id="GO:0005525">
    <property type="term" value="F:GTP binding"/>
    <property type="evidence" value="ECO:0007669"/>
    <property type="project" value="UniProtKB-KW"/>
</dbReference>
<evidence type="ECO:0000256" key="5">
    <source>
        <dbReference type="ARBA" id="ARBA00022741"/>
    </source>
</evidence>
<dbReference type="Proteomes" id="UP000438699">
    <property type="component" value="Unassembled WGS sequence"/>
</dbReference>